<dbReference type="Proteomes" id="UP001314229">
    <property type="component" value="Unassembled WGS sequence"/>
</dbReference>
<feature type="transmembrane region" description="Helical" evidence="14">
    <location>
        <begin position="266"/>
        <end position="288"/>
    </location>
</feature>
<dbReference type="FunFam" id="1.20.58.70:FF:000006">
    <property type="entry name" value="Syntaxin 7"/>
    <property type="match status" value="1"/>
</dbReference>
<evidence type="ECO:0000256" key="11">
    <source>
        <dbReference type="ARBA" id="ARBA00040006"/>
    </source>
</evidence>
<evidence type="ECO:0000256" key="5">
    <source>
        <dbReference type="ARBA" id="ARBA00022989"/>
    </source>
</evidence>
<name>A0AAV1NSF7_SCOSC</name>
<proteinExistence type="inferred from homology"/>
<dbReference type="FunFam" id="1.20.5.110:FF:000016">
    <property type="entry name" value="Syntaxin 12"/>
    <property type="match status" value="1"/>
</dbReference>
<dbReference type="SUPFAM" id="SSF47661">
    <property type="entry name" value="t-snare proteins"/>
    <property type="match status" value="1"/>
</dbReference>
<dbReference type="GO" id="GO:0005484">
    <property type="term" value="F:SNAP receptor activity"/>
    <property type="evidence" value="ECO:0007669"/>
    <property type="project" value="InterPro"/>
</dbReference>
<dbReference type="GO" id="GO:0031201">
    <property type="term" value="C:SNARE complex"/>
    <property type="evidence" value="ECO:0007669"/>
    <property type="project" value="TreeGrafter"/>
</dbReference>
<sequence length="290" mass="32299">MIKPSALHTSCDGGVSKSQETNRRCESQEKISIMAYQAGIPEEPSVLVNNISSNIHRLTLLTNELQRAVSQLGTEQDTSQLRHSLQQKQQQGNQLAKETDRLIKAFSALPVSIDQRQRKIQKERLLNDFSATLNSFQTIQRQAANKEREFVARVRASSRVSGGQPDDSFGNTSPSPSDSQLQVQAEAITEEDLRLIQERESSIRQLESDITDINDIFKDLGMMVHEQGDMIDSIEANVESADMNVQRGTQQLARAADYQRSSRKKICILVIVLAVVAVVVGLIIWGAVKK</sequence>
<dbReference type="EMBL" id="CAWUFR010000059">
    <property type="protein sequence ID" value="CAK6962576.1"/>
    <property type="molecule type" value="Genomic_DNA"/>
</dbReference>
<evidence type="ECO:0000256" key="7">
    <source>
        <dbReference type="ARBA" id="ARBA00023054"/>
    </source>
</evidence>
<keyword evidence="2" id="KW-0597">Phosphoprotein</keyword>
<keyword evidence="5 14" id="KW-1133">Transmembrane helix</keyword>
<keyword evidence="7" id="KW-0175">Coiled coil</keyword>
<dbReference type="PROSITE" id="PS50192">
    <property type="entry name" value="T_SNARE"/>
    <property type="match status" value="1"/>
</dbReference>
<evidence type="ECO:0000256" key="3">
    <source>
        <dbReference type="ARBA" id="ARBA00022692"/>
    </source>
</evidence>
<feature type="domain" description="T-SNARE coiled-coil homology" evidence="15">
    <location>
        <begin position="193"/>
        <end position="255"/>
    </location>
</feature>
<feature type="region of interest" description="Disordered" evidence="13">
    <location>
        <begin position="1"/>
        <end position="24"/>
    </location>
</feature>
<evidence type="ECO:0000256" key="8">
    <source>
        <dbReference type="ARBA" id="ARBA00023136"/>
    </source>
</evidence>
<dbReference type="GO" id="GO:0006886">
    <property type="term" value="P:intracellular protein transport"/>
    <property type="evidence" value="ECO:0007669"/>
    <property type="project" value="InterPro"/>
</dbReference>
<evidence type="ECO:0000313" key="17">
    <source>
        <dbReference type="Proteomes" id="UP001314229"/>
    </source>
</evidence>
<evidence type="ECO:0000256" key="9">
    <source>
        <dbReference type="ARBA" id="ARBA00037599"/>
    </source>
</evidence>
<organism evidence="16 17">
    <name type="scientific">Scomber scombrus</name>
    <name type="common">Atlantic mackerel</name>
    <name type="synonym">Scomber vernalis</name>
    <dbReference type="NCBI Taxonomy" id="13677"/>
    <lineage>
        <taxon>Eukaryota</taxon>
        <taxon>Metazoa</taxon>
        <taxon>Chordata</taxon>
        <taxon>Craniata</taxon>
        <taxon>Vertebrata</taxon>
        <taxon>Euteleostomi</taxon>
        <taxon>Actinopterygii</taxon>
        <taxon>Neopterygii</taxon>
        <taxon>Teleostei</taxon>
        <taxon>Neoteleostei</taxon>
        <taxon>Acanthomorphata</taxon>
        <taxon>Pelagiaria</taxon>
        <taxon>Scombriformes</taxon>
        <taxon>Scombridae</taxon>
        <taxon>Scomber</taxon>
    </lineage>
</organism>
<accession>A0AAV1NSF7</accession>
<dbReference type="PANTHER" id="PTHR19957">
    <property type="entry name" value="SYNTAXIN"/>
    <property type="match status" value="1"/>
</dbReference>
<evidence type="ECO:0000256" key="10">
    <source>
        <dbReference type="ARBA" id="ARBA00037832"/>
    </source>
</evidence>
<dbReference type="GO" id="GO:0000149">
    <property type="term" value="F:SNARE binding"/>
    <property type="evidence" value="ECO:0007669"/>
    <property type="project" value="TreeGrafter"/>
</dbReference>
<protein>
    <recommendedName>
        <fullName evidence="11">Syntaxin-7</fullName>
    </recommendedName>
</protein>
<dbReference type="PANTHER" id="PTHR19957:SF90">
    <property type="entry name" value="SYNTAXIN-7"/>
    <property type="match status" value="1"/>
</dbReference>
<dbReference type="CDD" id="cd15875">
    <property type="entry name" value="SNARE_syntaxin7"/>
    <property type="match status" value="1"/>
</dbReference>
<reference evidence="16 17" key="1">
    <citation type="submission" date="2024-01" db="EMBL/GenBank/DDBJ databases">
        <authorList>
            <person name="Alioto T."/>
            <person name="Alioto T."/>
            <person name="Gomez Garrido J."/>
        </authorList>
    </citation>
    <scope>NUCLEOTIDE SEQUENCE [LARGE SCALE GENOMIC DNA]</scope>
</reference>
<dbReference type="Pfam" id="PF14523">
    <property type="entry name" value="Syntaxin_2"/>
    <property type="match status" value="1"/>
</dbReference>
<feature type="compositionally biased region" description="Polar residues" evidence="13">
    <location>
        <begin position="169"/>
        <end position="182"/>
    </location>
</feature>
<dbReference type="InterPro" id="IPR000727">
    <property type="entry name" value="T_SNARE_dom"/>
</dbReference>
<comment type="similarity">
    <text evidence="1 12">Belongs to the syntaxin family.</text>
</comment>
<comment type="subcellular location">
    <subcellularLocation>
        <location evidence="10">Early endosome membrane</location>
        <topology evidence="10">Single-pass type IV membrane protein</topology>
    </subcellularLocation>
</comment>
<dbReference type="GO" id="GO:0006906">
    <property type="term" value="P:vesicle fusion"/>
    <property type="evidence" value="ECO:0007669"/>
    <property type="project" value="TreeGrafter"/>
</dbReference>
<keyword evidence="8 14" id="KW-0472">Membrane</keyword>
<evidence type="ECO:0000256" key="2">
    <source>
        <dbReference type="ARBA" id="ARBA00022553"/>
    </source>
</evidence>
<gene>
    <name evidence="16" type="ORF">FSCOSCO3_A029464</name>
</gene>
<dbReference type="InterPro" id="IPR006011">
    <property type="entry name" value="Syntaxin_N"/>
</dbReference>
<dbReference type="InterPro" id="IPR045242">
    <property type="entry name" value="Syntaxin"/>
</dbReference>
<dbReference type="InterPro" id="IPR010989">
    <property type="entry name" value="SNARE"/>
</dbReference>
<comment type="caution">
    <text evidence="16">The sequence shown here is derived from an EMBL/GenBank/DDBJ whole genome shotgun (WGS) entry which is preliminary data.</text>
</comment>
<evidence type="ECO:0000256" key="14">
    <source>
        <dbReference type="SAM" id="Phobius"/>
    </source>
</evidence>
<dbReference type="Pfam" id="PF05739">
    <property type="entry name" value="SNARE"/>
    <property type="match status" value="1"/>
</dbReference>
<dbReference type="Gene3D" id="1.20.5.110">
    <property type="match status" value="1"/>
</dbReference>
<evidence type="ECO:0000256" key="4">
    <source>
        <dbReference type="ARBA" id="ARBA00022753"/>
    </source>
</evidence>
<keyword evidence="4" id="KW-0967">Endosome</keyword>
<dbReference type="GO" id="GO:0048278">
    <property type="term" value="P:vesicle docking"/>
    <property type="evidence" value="ECO:0007669"/>
    <property type="project" value="TreeGrafter"/>
</dbReference>
<dbReference type="InterPro" id="IPR006012">
    <property type="entry name" value="Syntaxin/epimorphin_CS"/>
</dbReference>
<evidence type="ECO:0000256" key="12">
    <source>
        <dbReference type="RuleBase" id="RU003858"/>
    </source>
</evidence>
<evidence type="ECO:0000256" key="1">
    <source>
        <dbReference type="ARBA" id="ARBA00009063"/>
    </source>
</evidence>
<evidence type="ECO:0000313" key="16">
    <source>
        <dbReference type="EMBL" id="CAK6962576.1"/>
    </source>
</evidence>
<keyword evidence="17" id="KW-1185">Reference proteome</keyword>
<comment type="function">
    <text evidence="9">May be involved in protein trafficking from the plasma membrane to the early endosome (EE) as well as in homotypic fusion of endocytic organelles. Mediates the endocytic trafficking from early endosomes to late endosomes and lysosomes.</text>
</comment>
<dbReference type="PROSITE" id="PS00914">
    <property type="entry name" value="SYNTAXIN"/>
    <property type="match status" value="1"/>
</dbReference>
<feature type="region of interest" description="Disordered" evidence="13">
    <location>
        <begin position="155"/>
        <end position="182"/>
    </location>
</feature>
<evidence type="ECO:0000256" key="6">
    <source>
        <dbReference type="ARBA" id="ARBA00022990"/>
    </source>
</evidence>
<dbReference type="GO" id="GO:0008021">
    <property type="term" value="C:synaptic vesicle"/>
    <property type="evidence" value="ECO:0007669"/>
    <property type="project" value="TreeGrafter"/>
</dbReference>
<evidence type="ECO:0000256" key="13">
    <source>
        <dbReference type="SAM" id="MobiDB-lite"/>
    </source>
</evidence>
<keyword evidence="6" id="KW-0007">Acetylation</keyword>
<evidence type="ECO:0000259" key="15">
    <source>
        <dbReference type="PROSITE" id="PS50192"/>
    </source>
</evidence>
<dbReference type="AlphaFoldDB" id="A0AAV1NSF7"/>
<dbReference type="Gene3D" id="1.20.58.70">
    <property type="match status" value="1"/>
</dbReference>
<dbReference type="GO" id="GO:0031901">
    <property type="term" value="C:early endosome membrane"/>
    <property type="evidence" value="ECO:0007669"/>
    <property type="project" value="UniProtKB-SubCell"/>
</dbReference>
<dbReference type="SMART" id="SM00503">
    <property type="entry name" value="SynN"/>
    <property type="match status" value="1"/>
</dbReference>
<keyword evidence="3 14" id="KW-0812">Transmembrane</keyword>
<dbReference type="SMART" id="SM00397">
    <property type="entry name" value="t_SNARE"/>
    <property type="match status" value="1"/>
</dbReference>